<feature type="signal peptide" evidence="1">
    <location>
        <begin position="1"/>
        <end position="25"/>
    </location>
</feature>
<comment type="caution">
    <text evidence="2">The sequence shown here is derived from an EMBL/GenBank/DDBJ whole genome shotgun (WGS) entry which is preliminary data.</text>
</comment>
<dbReference type="AlphaFoldDB" id="A0A1F6GB33"/>
<reference evidence="2 3" key="1">
    <citation type="journal article" date="2016" name="Nat. Commun.">
        <title>Thousands of microbial genomes shed light on interconnected biogeochemical processes in an aquifer system.</title>
        <authorList>
            <person name="Anantharaman K."/>
            <person name="Brown C.T."/>
            <person name="Hug L.A."/>
            <person name="Sharon I."/>
            <person name="Castelle C.J."/>
            <person name="Probst A.J."/>
            <person name="Thomas B.C."/>
            <person name="Singh A."/>
            <person name="Wilkins M.J."/>
            <person name="Karaoz U."/>
            <person name="Brodie E.L."/>
            <person name="Williams K.H."/>
            <person name="Hubbard S.S."/>
            <person name="Banfield J.F."/>
        </authorList>
    </citation>
    <scope>NUCLEOTIDE SEQUENCE [LARGE SCALE GENOMIC DNA]</scope>
</reference>
<feature type="chain" id="PRO_5009524585" description="Porin" evidence="1">
    <location>
        <begin position="26"/>
        <end position="492"/>
    </location>
</feature>
<protein>
    <recommendedName>
        <fullName evidence="4">Porin</fullName>
    </recommendedName>
</protein>
<evidence type="ECO:0000256" key="1">
    <source>
        <dbReference type="SAM" id="SignalP"/>
    </source>
</evidence>
<name>A0A1F6GB33_9PROT</name>
<dbReference type="Proteomes" id="UP000178449">
    <property type="component" value="Unassembled WGS sequence"/>
</dbReference>
<evidence type="ECO:0008006" key="4">
    <source>
        <dbReference type="Google" id="ProtNLM"/>
    </source>
</evidence>
<keyword evidence="1" id="KW-0732">Signal</keyword>
<evidence type="ECO:0000313" key="3">
    <source>
        <dbReference type="Proteomes" id="UP000178449"/>
    </source>
</evidence>
<dbReference type="EMBL" id="MFNE01000024">
    <property type="protein sequence ID" value="OGG95322.1"/>
    <property type="molecule type" value="Genomic_DNA"/>
</dbReference>
<sequence length="492" mass="56046">MTRIPILLFWFLSFALVGVPSLALAQQNFVTLKEGEYQIDQAPRPHIEDAVITGRFEADYLSDRSENFSSRTGTGQAFQDIELGFDSNLHDHISIVAKIANNSRRVADQPQGYQSYDTQEQGDSTADTGLNLIFKEAFLEYNHNPSAVLRLGRQRYSIGDKKGLVYQGWANGFSQTCGIGTWCYLIGAARIGQGVTDNLLFAQLTYPIYENGVEHENPWGEPYQESAFYVEIFRNFHQGSEMPLALYGGRTGAGSSYQVQENGRGVYYDNKKLEYFGTNLNWRFYGYHLDLNYVAFSGRRNYWSGARGEADRQYLTNQHLAGAVWLVNQEFLIHNDWKLGFEYLLTRASEHNGDAYYAHDRVDFVEIKKGTFGDALIYFDGEGLGQGHGVTNLNYRKLDLHYKNPVFHWGLDFALWGFNRDKAVANQTGEKYTKIGNEFDFKFSYPLDKNLTALMQMALFNADRAYSPNDNLAPVNRPQDFSTVGLRIGYHF</sequence>
<gene>
    <name evidence="2" type="ORF">A2527_07305</name>
</gene>
<evidence type="ECO:0000313" key="2">
    <source>
        <dbReference type="EMBL" id="OGG95322.1"/>
    </source>
</evidence>
<accession>A0A1F6GB33</accession>
<organism evidence="2 3">
    <name type="scientific">Candidatus Lambdaproteobacteria bacterium RIFOXYD2_FULL_50_16</name>
    <dbReference type="NCBI Taxonomy" id="1817772"/>
    <lineage>
        <taxon>Bacteria</taxon>
        <taxon>Pseudomonadati</taxon>
        <taxon>Pseudomonadota</taxon>
        <taxon>Candidatus Lambdaproteobacteria</taxon>
    </lineage>
</organism>
<dbReference type="STRING" id="1817772.A2527_07305"/>
<proteinExistence type="predicted"/>